<dbReference type="InterPro" id="IPR025383">
    <property type="entry name" value="MrpA_C/MbhD"/>
</dbReference>
<dbReference type="AlphaFoldDB" id="A0A133V027"/>
<dbReference type="EMBL" id="LHXW01000024">
    <property type="protein sequence ID" value="KXA99785.1"/>
    <property type="molecule type" value="Genomic_DNA"/>
</dbReference>
<protein>
    <recommendedName>
        <fullName evidence="7">MrpA C-terminal/MbhD domain-containing protein</fullName>
    </recommendedName>
</protein>
<evidence type="ECO:0000313" key="9">
    <source>
        <dbReference type="Proteomes" id="UP000070520"/>
    </source>
</evidence>
<organism evidence="8 9">
    <name type="scientific">candidate division MSBL1 archaeon SCGC-AAA261C02</name>
    <dbReference type="NCBI Taxonomy" id="1698272"/>
    <lineage>
        <taxon>Archaea</taxon>
        <taxon>Methanobacteriati</taxon>
        <taxon>Methanobacteriota</taxon>
        <taxon>candidate division MSBL1</taxon>
    </lineage>
</organism>
<comment type="caution">
    <text evidence="8">The sequence shown here is derived from an EMBL/GenBank/DDBJ whole genome shotgun (WGS) entry which is preliminary data.</text>
</comment>
<dbReference type="Gene3D" id="1.20.120.1200">
    <property type="entry name" value="NADH-ubiquinone/plastoquinone oxidoreductase chain 6, subunit NuoJ"/>
    <property type="match status" value="1"/>
</dbReference>
<evidence type="ECO:0000256" key="3">
    <source>
        <dbReference type="ARBA" id="ARBA00022692"/>
    </source>
</evidence>
<dbReference type="InterPro" id="IPR042106">
    <property type="entry name" value="Nuo/plastoQ_OxRdtase_6_NuoJ"/>
</dbReference>
<evidence type="ECO:0000256" key="5">
    <source>
        <dbReference type="ARBA" id="ARBA00023136"/>
    </source>
</evidence>
<comment type="subcellular location">
    <subcellularLocation>
        <location evidence="1">Cell membrane</location>
        <topology evidence="1">Multi-pass membrane protein</topology>
    </subcellularLocation>
</comment>
<evidence type="ECO:0000256" key="4">
    <source>
        <dbReference type="ARBA" id="ARBA00022989"/>
    </source>
</evidence>
<keyword evidence="9" id="KW-1185">Reference proteome</keyword>
<reference evidence="8 9" key="1">
    <citation type="journal article" date="2016" name="Sci. Rep.">
        <title>Metabolic traits of an uncultured archaeal lineage -MSBL1- from brine pools of the Red Sea.</title>
        <authorList>
            <person name="Mwirichia R."/>
            <person name="Alam I."/>
            <person name="Rashid M."/>
            <person name="Vinu M."/>
            <person name="Ba-Alawi W."/>
            <person name="Anthony Kamau A."/>
            <person name="Kamanda Ngugi D."/>
            <person name="Goker M."/>
            <person name="Klenk H.P."/>
            <person name="Bajic V."/>
            <person name="Stingl U."/>
        </authorList>
    </citation>
    <scope>NUCLEOTIDE SEQUENCE [LARGE SCALE GENOMIC DNA]</scope>
    <source>
        <strain evidence="8">SCGC-AAA261C02</strain>
    </source>
</reference>
<feature type="transmembrane region" description="Helical" evidence="6">
    <location>
        <begin position="54"/>
        <end position="73"/>
    </location>
</feature>
<feature type="transmembrane region" description="Helical" evidence="6">
    <location>
        <begin position="6"/>
        <end position="23"/>
    </location>
</feature>
<dbReference type="GO" id="GO:0005886">
    <property type="term" value="C:plasma membrane"/>
    <property type="evidence" value="ECO:0007669"/>
    <property type="project" value="UniProtKB-SubCell"/>
</dbReference>
<keyword evidence="4 6" id="KW-1133">Transmembrane helix</keyword>
<evidence type="ECO:0000256" key="1">
    <source>
        <dbReference type="ARBA" id="ARBA00004651"/>
    </source>
</evidence>
<name>A0A133V027_9EURY</name>
<dbReference type="Proteomes" id="UP000070520">
    <property type="component" value="Unassembled WGS sequence"/>
</dbReference>
<keyword evidence="5 6" id="KW-0472">Membrane</keyword>
<evidence type="ECO:0000256" key="6">
    <source>
        <dbReference type="SAM" id="Phobius"/>
    </source>
</evidence>
<evidence type="ECO:0000259" key="7">
    <source>
        <dbReference type="Pfam" id="PF13244"/>
    </source>
</evidence>
<keyword evidence="2" id="KW-1003">Cell membrane</keyword>
<keyword evidence="3 6" id="KW-0812">Transmembrane</keyword>
<evidence type="ECO:0000256" key="2">
    <source>
        <dbReference type="ARBA" id="ARBA00022475"/>
    </source>
</evidence>
<dbReference type="Pfam" id="PF13244">
    <property type="entry name" value="MbhD"/>
    <property type="match status" value="1"/>
</dbReference>
<sequence length="83" mass="8871">MNWLIITHNVLLIGLLLACIIAIELRDLLYSVITLAGASVVLAIVFYMLQAPDIAITEAAVNAGAATVLYVVAISKTQREESS</sequence>
<gene>
    <name evidence="8" type="ORF">AKJ42_02485</name>
</gene>
<feature type="transmembrane region" description="Helical" evidence="6">
    <location>
        <begin position="28"/>
        <end position="48"/>
    </location>
</feature>
<feature type="domain" description="MrpA C-terminal/MbhD" evidence="7">
    <location>
        <begin position="14"/>
        <end position="79"/>
    </location>
</feature>
<accession>A0A133V027</accession>
<evidence type="ECO:0000313" key="8">
    <source>
        <dbReference type="EMBL" id="KXA99785.1"/>
    </source>
</evidence>
<proteinExistence type="predicted"/>